<evidence type="ECO:0000259" key="3">
    <source>
        <dbReference type="Pfam" id="PF00384"/>
    </source>
</evidence>
<dbReference type="InterPro" id="IPR006656">
    <property type="entry name" value="Mopterin_OxRdtase"/>
</dbReference>
<keyword evidence="1" id="KW-0560">Oxidoreductase</keyword>
<evidence type="ECO:0000256" key="1">
    <source>
        <dbReference type="ARBA" id="ARBA00023002"/>
    </source>
</evidence>
<gene>
    <name evidence="4" type="ORF">ACFQ07_03820</name>
</gene>
<evidence type="ECO:0000256" key="2">
    <source>
        <dbReference type="SAM" id="MobiDB-lite"/>
    </source>
</evidence>
<accession>A0ABW3CCC9</accession>
<keyword evidence="5" id="KW-1185">Reference proteome</keyword>
<dbReference type="Proteomes" id="UP001597083">
    <property type="component" value="Unassembled WGS sequence"/>
</dbReference>
<proteinExistence type="predicted"/>
<dbReference type="PANTHER" id="PTHR43105">
    <property type="entry name" value="RESPIRATORY NITRATE REDUCTASE"/>
    <property type="match status" value="1"/>
</dbReference>
<reference evidence="5" key="1">
    <citation type="journal article" date="2019" name="Int. J. Syst. Evol. Microbiol.">
        <title>The Global Catalogue of Microorganisms (GCM) 10K type strain sequencing project: providing services to taxonomists for standard genome sequencing and annotation.</title>
        <authorList>
            <consortium name="The Broad Institute Genomics Platform"/>
            <consortium name="The Broad Institute Genome Sequencing Center for Infectious Disease"/>
            <person name="Wu L."/>
            <person name="Ma J."/>
        </authorList>
    </citation>
    <scope>NUCLEOTIDE SEQUENCE [LARGE SCALE GENOMIC DNA]</scope>
    <source>
        <strain evidence="5">JCM 31696</strain>
    </source>
</reference>
<dbReference type="EMBL" id="JBHTIR010000367">
    <property type="protein sequence ID" value="MFD0851328.1"/>
    <property type="molecule type" value="Genomic_DNA"/>
</dbReference>
<protein>
    <submittedName>
        <fullName evidence="4">Molybdopterin-dependent oxidoreductase</fullName>
    </submittedName>
</protein>
<organism evidence="4 5">
    <name type="scientific">Actinomadura adrarensis</name>
    <dbReference type="NCBI Taxonomy" id="1819600"/>
    <lineage>
        <taxon>Bacteria</taxon>
        <taxon>Bacillati</taxon>
        <taxon>Actinomycetota</taxon>
        <taxon>Actinomycetes</taxon>
        <taxon>Streptosporangiales</taxon>
        <taxon>Thermomonosporaceae</taxon>
        <taxon>Actinomadura</taxon>
    </lineage>
</organism>
<dbReference type="InterPro" id="IPR050123">
    <property type="entry name" value="Prok_molybdopt-oxidoreductase"/>
</dbReference>
<dbReference type="PANTHER" id="PTHR43105:SF14">
    <property type="entry name" value="FORMATE DEHYDROGENASE H"/>
    <property type="match status" value="1"/>
</dbReference>
<feature type="compositionally biased region" description="Basic and acidic residues" evidence="2">
    <location>
        <begin position="35"/>
        <end position="47"/>
    </location>
</feature>
<evidence type="ECO:0000313" key="4">
    <source>
        <dbReference type="EMBL" id="MFD0851328.1"/>
    </source>
</evidence>
<dbReference type="Gene3D" id="3.40.228.10">
    <property type="entry name" value="Dimethylsulfoxide Reductase, domain 2"/>
    <property type="match status" value="1"/>
</dbReference>
<feature type="compositionally biased region" description="Basic residues" evidence="2">
    <location>
        <begin position="48"/>
        <end position="60"/>
    </location>
</feature>
<feature type="non-terminal residue" evidence="4">
    <location>
        <position position="158"/>
    </location>
</feature>
<dbReference type="SUPFAM" id="SSF53706">
    <property type="entry name" value="Formate dehydrogenase/DMSO reductase, domains 1-3"/>
    <property type="match status" value="1"/>
</dbReference>
<evidence type="ECO:0000313" key="5">
    <source>
        <dbReference type="Proteomes" id="UP001597083"/>
    </source>
</evidence>
<name>A0ABW3CCC9_9ACTN</name>
<dbReference type="Gene3D" id="3.40.50.740">
    <property type="match status" value="1"/>
</dbReference>
<sequence>MKGRYGWDYAASPQRLTKPLIRVESSYPKGPLSADVKEDSSSGDRKGRSGKGRSGKKGRKPGGLVPYEEVMPHFREASWDEALDLVARRLGEIFAERGPDGIAGFGSAKCSNEEAYLFQKLIRTAFRTNNVDHCTRLCHASSVAALFEGVGSAAVSTT</sequence>
<feature type="domain" description="Molybdopterin oxidoreductase" evidence="3">
    <location>
        <begin position="15"/>
        <end position="145"/>
    </location>
</feature>
<feature type="region of interest" description="Disordered" evidence="2">
    <location>
        <begin position="20"/>
        <end position="66"/>
    </location>
</feature>
<dbReference type="Pfam" id="PF00384">
    <property type="entry name" value="Molybdopterin"/>
    <property type="match status" value="1"/>
</dbReference>
<comment type="caution">
    <text evidence="4">The sequence shown here is derived from an EMBL/GenBank/DDBJ whole genome shotgun (WGS) entry which is preliminary data.</text>
</comment>